<proteinExistence type="predicted"/>
<feature type="compositionally biased region" description="Basic and acidic residues" evidence="1">
    <location>
        <begin position="76"/>
        <end position="89"/>
    </location>
</feature>
<reference evidence="2" key="1">
    <citation type="journal article" date="2023" name="Insect Mol. Biol.">
        <title>Genome sequencing provides insights into the evolution of gene families encoding plant cell wall-degrading enzymes in longhorned beetles.</title>
        <authorList>
            <person name="Shin N.R."/>
            <person name="Okamura Y."/>
            <person name="Kirsch R."/>
            <person name="Pauchet Y."/>
        </authorList>
    </citation>
    <scope>NUCLEOTIDE SEQUENCE</scope>
    <source>
        <strain evidence="2">MMC_N1</strain>
    </source>
</reference>
<evidence type="ECO:0000256" key="1">
    <source>
        <dbReference type="SAM" id="MobiDB-lite"/>
    </source>
</evidence>
<protein>
    <submittedName>
        <fullName evidence="2">Uncharacterized protein</fullName>
    </submittedName>
</protein>
<comment type="caution">
    <text evidence="2">The sequence shown here is derived from an EMBL/GenBank/DDBJ whole genome shotgun (WGS) entry which is preliminary data.</text>
</comment>
<gene>
    <name evidence="2" type="ORF">NQ317_000287</name>
</gene>
<name>A0ABQ9JBL2_9CUCU</name>
<dbReference type="EMBL" id="JAPWTJ010000836">
    <property type="protein sequence ID" value="KAJ8975358.1"/>
    <property type="molecule type" value="Genomic_DNA"/>
</dbReference>
<dbReference type="Proteomes" id="UP001162164">
    <property type="component" value="Unassembled WGS sequence"/>
</dbReference>
<accession>A0ABQ9JBL2</accession>
<evidence type="ECO:0000313" key="3">
    <source>
        <dbReference type="Proteomes" id="UP001162164"/>
    </source>
</evidence>
<feature type="region of interest" description="Disordered" evidence="1">
    <location>
        <begin position="68"/>
        <end position="89"/>
    </location>
</feature>
<sequence>MAFDPPAISKTNSKIFCVIAHIEDKLVYMSIHAHNRLASRALNLLHILKPIRNDSKVMGRVRLSTRKIGQLPMQEQNRKMEGEGVNKWT</sequence>
<evidence type="ECO:0000313" key="2">
    <source>
        <dbReference type="EMBL" id="KAJ8975358.1"/>
    </source>
</evidence>
<organism evidence="2 3">
    <name type="scientific">Molorchus minor</name>
    <dbReference type="NCBI Taxonomy" id="1323400"/>
    <lineage>
        <taxon>Eukaryota</taxon>
        <taxon>Metazoa</taxon>
        <taxon>Ecdysozoa</taxon>
        <taxon>Arthropoda</taxon>
        <taxon>Hexapoda</taxon>
        <taxon>Insecta</taxon>
        <taxon>Pterygota</taxon>
        <taxon>Neoptera</taxon>
        <taxon>Endopterygota</taxon>
        <taxon>Coleoptera</taxon>
        <taxon>Polyphaga</taxon>
        <taxon>Cucujiformia</taxon>
        <taxon>Chrysomeloidea</taxon>
        <taxon>Cerambycidae</taxon>
        <taxon>Lamiinae</taxon>
        <taxon>Monochamini</taxon>
        <taxon>Molorchus</taxon>
    </lineage>
</organism>
<keyword evidence="3" id="KW-1185">Reference proteome</keyword>